<name>A0A9P6DU22_9AGAM</name>
<reference evidence="2" key="1">
    <citation type="journal article" date="2020" name="Nat. Commun.">
        <title>Large-scale genome sequencing of mycorrhizal fungi provides insights into the early evolution of symbiotic traits.</title>
        <authorList>
            <person name="Miyauchi S."/>
            <person name="Kiss E."/>
            <person name="Kuo A."/>
            <person name="Drula E."/>
            <person name="Kohler A."/>
            <person name="Sanchez-Garcia M."/>
            <person name="Morin E."/>
            <person name="Andreopoulos B."/>
            <person name="Barry K.W."/>
            <person name="Bonito G."/>
            <person name="Buee M."/>
            <person name="Carver A."/>
            <person name="Chen C."/>
            <person name="Cichocki N."/>
            <person name="Clum A."/>
            <person name="Culley D."/>
            <person name="Crous P.W."/>
            <person name="Fauchery L."/>
            <person name="Girlanda M."/>
            <person name="Hayes R.D."/>
            <person name="Keri Z."/>
            <person name="LaButti K."/>
            <person name="Lipzen A."/>
            <person name="Lombard V."/>
            <person name="Magnuson J."/>
            <person name="Maillard F."/>
            <person name="Murat C."/>
            <person name="Nolan M."/>
            <person name="Ohm R.A."/>
            <person name="Pangilinan J."/>
            <person name="Pereira M.F."/>
            <person name="Perotto S."/>
            <person name="Peter M."/>
            <person name="Pfister S."/>
            <person name="Riley R."/>
            <person name="Sitrit Y."/>
            <person name="Stielow J.B."/>
            <person name="Szollosi G."/>
            <person name="Zifcakova L."/>
            <person name="Stursova M."/>
            <person name="Spatafora J.W."/>
            <person name="Tedersoo L."/>
            <person name="Vaario L.M."/>
            <person name="Yamada A."/>
            <person name="Yan M."/>
            <person name="Wang P."/>
            <person name="Xu J."/>
            <person name="Bruns T."/>
            <person name="Baldrian P."/>
            <person name="Vilgalys R."/>
            <person name="Dunand C."/>
            <person name="Henrissat B."/>
            <person name="Grigoriev I.V."/>
            <person name="Hibbett D."/>
            <person name="Nagy L.G."/>
            <person name="Martin F.M."/>
        </authorList>
    </citation>
    <scope>NUCLEOTIDE SEQUENCE</scope>
    <source>
        <strain evidence="2">UP504</strain>
    </source>
</reference>
<evidence type="ECO:0000313" key="2">
    <source>
        <dbReference type="EMBL" id="KAF9513817.1"/>
    </source>
</evidence>
<sequence>MSHRIILYLSIVAEPDTRSPSELASNAVVDTLLYSNYLEAKSPIFPSHVAVGHCEARVHVLKWILSEFSQRKPPEIRKYLTPQLVKGDVQVFLAAQGFWIVFLATISITILNAINEPQRPVWLINRCCKRSACLTPIG</sequence>
<keyword evidence="1" id="KW-0812">Transmembrane</keyword>
<comment type="caution">
    <text evidence="2">The sequence shown here is derived from an EMBL/GenBank/DDBJ whole genome shotgun (WGS) entry which is preliminary data.</text>
</comment>
<evidence type="ECO:0000313" key="3">
    <source>
        <dbReference type="Proteomes" id="UP000886523"/>
    </source>
</evidence>
<gene>
    <name evidence="2" type="ORF">BS47DRAFT_938683</name>
</gene>
<dbReference type="Proteomes" id="UP000886523">
    <property type="component" value="Unassembled WGS sequence"/>
</dbReference>
<keyword evidence="1" id="KW-1133">Transmembrane helix</keyword>
<accession>A0A9P6DU22</accession>
<feature type="transmembrane region" description="Helical" evidence="1">
    <location>
        <begin position="91"/>
        <end position="114"/>
    </location>
</feature>
<proteinExistence type="predicted"/>
<evidence type="ECO:0000256" key="1">
    <source>
        <dbReference type="SAM" id="Phobius"/>
    </source>
</evidence>
<keyword evidence="3" id="KW-1185">Reference proteome</keyword>
<organism evidence="2 3">
    <name type="scientific">Hydnum rufescens UP504</name>
    <dbReference type="NCBI Taxonomy" id="1448309"/>
    <lineage>
        <taxon>Eukaryota</taxon>
        <taxon>Fungi</taxon>
        <taxon>Dikarya</taxon>
        <taxon>Basidiomycota</taxon>
        <taxon>Agaricomycotina</taxon>
        <taxon>Agaricomycetes</taxon>
        <taxon>Cantharellales</taxon>
        <taxon>Hydnaceae</taxon>
        <taxon>Hydnum</taxon>
    </lineage>
</organism>
<dbReference type="AlphaFoldDB" id="A0A9P6DU22"/>
<dbReference type="EMBL" id="MU128968">
    <property type="protein sequence ID" value="KAF9513817.1"/>
    <property type="molecule type" value="Genomic_DNA"/>
</dbReference>
<keyword evidence="1" id="KW-0472">Membrane</keyword>
<protein>
    <submittedName>
        <fullName evidence="2">Uncharacterized protein</fullName>
    </submittedName>
</protein>